<dbReference type="RefSeq" id="WP_350412498.1">
    <property type="nucleotide sequence ID" value="NZ_JBEOKT010000008.1"/>
</dbReference>
<feature type="transmembrane region" description="Helical" evidence="1">
    <location>
        <begin position="237"/>
        <end position="256"/>
    </location>
</feature>
<feature type="transmembrane region" description="Helical" evidence="1">
    <location>
        <begin position="148"/>
        <end position="168"/>
    </location>
</feature>
<sequence>MAQFSNDNLQQVLQAIAQEEGVSFTFDAAAIETEERLSSSLYTNLPIKLLTIFGGFLATFFFMGFLMTTGLYNSNVAMLVFGVLFIVGSEVISRLRNDLLLDSVSVSLNIIGYLLFGIGVSELSNDVTLALTLATIATAFILVSDGRVLVFLSVLVLNGSLMSLPYIFELPGLLHLYVGLAIALLAYMSLHESRLISASPKLNKLYSPVRIGMVFSLVGVLILLSHQDFATEQIQHTWISTILFVISILFVLRHVMQDTGVIDSRTQAIVYVCCLVMLAPTISTPSIAGSLFIVLSGFYIGHRLSFIIGLMALGYFIILYYYNLEITLLAKSGILVLTGCLFLGGLYLLNRYIRTHAK</sequence>
<feature type="domain" description="DUF4401" evidence="2">
    <location>
        <begin position="45"/>
        <end position="352"/>
    </location>
</feature>
<evidence type="ECO:0000313" key="4">
    <source>
        <dbReference type="Proteomes" id="UP001476807"/>
    </source>
</evidence>
<reference evidence="3 4" key="1">
    <citation type="submission" date="2024-06" db="EMBL/GenBank/DDBJ databases">
        <title>Pontibacter populi HYL7-15.</title>
        <authorList>
            <person name="Kim M.K."/>
        </authorList>
    </citation>
    <scope>NUCLEOTIDE SEQUENCE [LARGE SCALE GENOMIC DNA]</scope>
    <source>
        <strain evidence="3 4">HYL7-15</strain>
    </source>
</reference>
<keyword evidence="1" id="KW-0472">Membrane</keyword>
<keyword evidence="1" id="KW-1133">Transmembrane helix</keyword>
<keyword evidence="4" id="KW-1185">Reference proteome</keyword>
<accession>A0ABV1RUH6</accession>
<feature type="transmembrane region" description="Helical" evidence="1">
    <location>
        <begin position="127"/>
        <end position="143"/>
    </location>
</feature>
<feature type="transmembrane region" description="Helical" evidence="1">
    <location>
        <begin position="72"/>
        <end position="92"/>
    </location>
</feature>
<dbReference type="Pfam" id="PF14351">
    <property type="entry name" value="DUF4401"/>
    <property type="match status" value="1"/>
</dbReference>
<feature type="transmembrane region" description="Helical" evidence="1">
    <location>
        <begin position="304"/>
        <end position="322"/>
    </location>
</feature>
<evidence type="ECO:0000256" key="1">
    <source>
        <dbReference type="SAM" id="Phobius"/>
    </source>
</evidence>
<organism evidence="3 4">
    <name type="scientific">Pontibacter populi</name>
    <dbReference type="NCBI Taxonomy" id="890055"/>
    <lineage>
        <taxon>Bacteria</taxon>
        <taxon>Pseudomonadati</taxon>
        <taxon>Bacteroidota</taxon>
        <taxon>Cytophagia</taxon>
        <taxon>Cytophagales</taxon>
        <taxon>Hymenobacteraceae</taxon>
        <taxon>Pontibacter</taxon>
    </lineage>
</organism>
<feature type="transmembrane region" description="Helical" evidence="1">
    <location>
        <begin position="334"/>
        <end position="353"/>
    </location>
</feature>
<feature type="transmembrane region" description="Helical" evidence="1">
    <location>
        <begin position="174"/>
        <end position="193"/>
    </location>
</feature>
<feature type="transmembrane region" description="Helical" evidence="1">
    <location>
        <begin position="99"/>
        <end position="121"/>
    </location>
</feature>
<feature type="transmembrane region" description="Helical" evidence="1">
    <location>
        <begin position="205"/>
        <end position="225"/>
    </location>
</feature>
<protein>
    <submittedName>
        <fullName evidence="3">DUF4401 domain-containing protein</fullName>
    </submittedName>
</protein>
<feature type="transmembrane region" description="Helical" evidence="1">
    <location>
        <begin position="45"/>
        <end position="66"/>
    </location>
</feature>
<comment type="caution">
    <text evidence="3">The sequence shown here is derived from an EMBL/GenBank/DDBJ whole genome shotgun (WGS) entry which is preliminary data.</text>
</comment>
<gene>
    <name evidence="3" type="ORF">ABS362_10845</name>
</gene>
<proteinExistence type="predicted"/>
<dbReference type="InterPro" id="IPR025513">
    <property type="entry name" value="DUF4401"/>
</dbReference>
<dbReference type="EMBL" id="JBEOKT010000008">
    <property type="protein sequence ID" value="MER2998043.1"/>
    <property type="molecule type" value="Genomic_DNA"/>
</dbReference>
<dbReference type="Proteomes" id="UP001476807">
    <property type="component" value="Unassembled WGS sequence"/>
</dbReference>
<evidence type="ECO:0000313" key="3">
    <source>
        <dbReference type="EMBL" id="MER2998043.1"/>
    </source>
</evidence>
<feature type="transmembrane region" description="Helical" evidence="1">
    <location>
        <begin position="268"/>
        <end position="298"/>
    </location>
</feature>
<evidence type="ECO:0000259" key="2">
    <source>
        <dbReference type="Pfam" id="PF14351"/>
    </source>
</evidence>
<name>A0ABV1RUH6_9BACT</name>
<keyword evidence="1" id="KW-0812">Transmembrane</keyword>